<dbReference type="FunFam" id="2.40.160.210:FF:000001">
    <property type="entry name" value="Acyl-CoA thioesterase II"/>
    <property type="match status" value="1"/>
</dbReference>
<evidence type="ECO:0000259" key="10">
    <source>
        <dbReference type="Pfam" id="PF13622"/>
    </source>
</evidence>
<name>A0A138AWE6_9ACTN</name>
<evidence type="ECO:0000313" key="11">
    <source>
        <dbReference type="EMBL" id="KXP01602.1"/>
    </source>
</evidence>
<organism evidence="12 13">
    <name type="scientific">Tsukamurella pseudospumae</name>
    <dbReference type="NCBI Taxonomy" id="239498"/>
    <lineage>
        <taxon>Bacteria</taxon>
        <taxon>Bacillati</taxon>
        <taxon>Actinomycetota</taxon>
        <taxon>Actinomycetes</taxon>
        <taxon>Mycobacteriales</taxon>
        <taxon>Tsukamurellaceae</taxon>
        <taxon>Tsukamurella</taxon>
    </lineage>
</organism>
<comment type="similarity">
    <text evidence="1">Belongs to the C/M/P thioester hydrolase family.</text>
</comment>
<dbReference type="RefSeq" id="WP_068569343.1">
    <property type="nucleotide sequence ID" value="NZ_LSRE01000001.1"/>
</dbReference>
<dbReference type="SUPFAM" id="SSF54637">
    <property type="entry name" value="Thioesterase/thiol ester dehydrase-isomerase"/>
    <property type="match status" value="2"/>
</dbReference>
<evidence type="ECO:0000313" key="14">
    <source>
        <dbReference type="Proteomes" id="UP000070409"/>
    </source>
</evidence>
<gene>
    <name evidence="12" type="ORF">AXK60_02280</name>
    <name evidence="11" type="ORF">AXK61_02045</name>
</gene>
<dbReference type="InterPro" id="IPR025652">
    <property type="entry name" value="TesB_C"/>
</dbReference>
<evidence type="ECO:0000256" key="5">
    <source>
        <dbReference type="ARBA" id="ARBA00050943"/>
    </source>
</evidence>
<evidence type="ECO:0000256" key="4">
    <source>
        <dbReference type="ARBA" id="ARBA00023098"/>
    </source>
</evidence>
<evidence type="ECO:0000256" key="1">
    <source>
        <dbReference type="ARBA" id="ARBA00006538"/>
    </source>
</evidence>
<keyword evidence="4" id="KW-0443">Lipid metabolism</keyword>
<evidence type="ECO:0000256" key="6">
    <source>
        <dbReference type="ARBA" id="ARBA00071120"/>
    </source>
</evidence>
<dbReference type="Pfam" id="PF13622">
    <property type="entry name" value="4HBT_3"/>
    <property type="match status" value="1"/>
</dbReference>
<dbReference type="GO" id="GO:0006637">
    <property type="term" value="P:acyl-CoA metabolic process"/>
    <property type="evidence" value="ECO:0007669"/>
    <property type="project" value="InterPro"/>
</dbReference>
<dbReference type="Proteomes" id="UP000070258">
    <property type="component" value="Unassembled WGS sequence"/>
</dbReference>
<dbReference type="CDD" id="cd03444">
    <property type="entry name" value="Thioesterase_II_repeat1"/>
    <property type="match status" value="1"/>
</dbReference>
<dbReference type="Pfam" id="PF02551">
    <property type="entry name" value="Acyl_CoA_thio"/>
    <property type="match status" value="1"/>
</dbReference>
<proteinExistence type="inferred from homology"/>
<dbReference type="GO" id="GO:0047617">
    <property type="term" value="F:fatty acyl-CoA hydrolase activity"/>
    <property type="evidence" value="ECO:0007669"/>
    <property type="project" value="UniProtKB-EC"/>
</dbReference>
<dbReference type="STRING" id="239498.AXK60_02280"/>
<keyword evidence="14" id="KW-1185">Reference proteome</keyword>
<evidence type="ECO:0000313" key="12">
    <source>
        <dbReference type="EMBL" id="KXP14732.1"/>
    </source>
</evidence>
<dbReference type="InterPro" id="IPR049449">
    <property type="entry name" value="TesB_ACOT8-like_N"/>
</dbReference>
<protein>
    <recommendedName>
        <fullName evidence="6">Acyl-CoA thioesterase 2</fullName>
    </recommendedName>
    <alternativeName>
        <fullName evidence="7">Thioesterase II</fullName>
    </alternativeName>
</protein>
<keyword evidence="3" id="KW-0378">Hydrolase</keyword>
<evidence type="ECO:0000256" key="7">
    <source>
        <dbReference type="ARBA" id="ARBA00079653"/>
    </source>
</evidence>
<dbReference type="InterPro" id="IPR029069">
    <property type="entry name" value="HotDog_dom_sf"/>
</dbReference>
<feature type="domain" description="Acyl-CoA thioesterase-like N-terminal HotDog" evidence="10">
    <location>
        <begin position="29"/>
        <end position="105"/>
    </location>
</feature>
<evidence type="ECO:0000256" key="3">
    <source>
        <dbReference type="ARBA" id="ARBA00022801"/>
    </source>
</evidence>
<dbReference type="CDD" id="cd03445">
    <property type="entry name" value="Thioesterase_II_repeat2"/>
    <property type="match status" value="1"/>
</dbReference>
<feature type="region of interest" description="Disordered" evidence="8">
    <location>
        <begin position="110"/>
        <end position="137"/>
    </location>
</feature>
<dbReference type="Proteomes" id="UP000070409">
    <property type="component" value="Unassembled WGS sequence"/>
</dbReference>
<dbReference type="OrthoDB" id="9781019at2"/>
<comment type="catalytic activity">
    <reaction evidence="5">
        <text>a fatty acyl-CoA + H2O = a fatty acid + CoA + H(+)</text>
        <dbReference type="Rhea" id="RHEA:16781"/>
        <dbReference type="ChEBI" id="CHEBI:15377"/>
        <dbReference type="ChEBI" id="CHEBI:15378"/>
        <dbReference type="ChEBI" id="CHEBI:28868"/>
        <dbReference type="ChEBI" id="CHEBI:57287"/>
        <dbReference type="ChEBI" id="CHEBI:77636"/>
        <dbReference type="EC" id="3.1.2.20"/>
    </reaction>
    <physiologicalReaction direction="left-to-right" evidence="5">
        <dbReference type="Rhea" id="RHEA:16782"/>
    </physiologicalReaction>
</comment>
<comment type="caution">
    <text evidence="12">The sequence shown here is derived from an EMBL/GenBank/DDBJ whole genome shotgun (WGS) entry which is preliminary data.</text>
</comment>
<dbReference type="InterPro" id="IPR042171">
    <property type="entry name" value="Acyl-CoA_hotdog"/>
</dbReference>
<accession>A0A138AWE6</accession>
<dbReference type="PANTHER" id="PTHR11066:SF34">
    <property type="entry name" value="ACYL-COENZYME A THIOESTERASE 8"/>
    <property type="match status" value="1"/>
</dbReference>
<reference evidence="12" key="1">
    <citation type="submission" date="2016-02" db="EMBL/GenBank/DDBJ databases">
        <authorList>
            <person name="Teng J.L."/>
            <person name="Yang Y."/>
            <person name="Huang Y."/>
            <person name="Guo F."/>
            <person name="Wei W."/>
            <person name="Chen J.H."/>
            <person name="Wong S.Y."/>
            <person name="Lau S.K."/>
            <person name="Woo P.C."/>
        </authorList>
    </citation>
    <scope>NUCLEOTIDE SEQUENCE</scope>
    <source>
        <strain evidence="12">JCM 15929</strain>
    </source>
</reference>
<sequence>MADIEALLSLEQIDRDIFRGIHAPSILVRTFGGQVAGQALRSAIETVPDAMQVHSLHGYFLRPGNPDADTVFLVDRIRDGRSFCTRRVNGVQNGEAIFSMSASFQLPGQAGIEHSDEMPPTPAPESVPSPREDPNATRESLGLFEEWSDWDIRIVPQDETAPYAGRAVHQQVWFRHIGRLPDDQNVHTSALAYMSDMTLLGSARVAHPGVDTQVASLDHAMWFLRPFRADEWLLYDQTSPSAGGGRALTAGRIYAQDGNLVAVVIQEGLHRFRE</sequence>
<dbReference type="GO" id="GO:0009062">
    <property type="term" value="P:fatty acid catabolic process"/>
    <property type="evidence" value="ECO:0007669"/>
    <property type="project" value="TreeGrafter"/>
</dbReference>
<dbReference type="InterPro" id="IPR003703">
    <property type="entry name" value="Acyl_CoA_thio"/>
</dbReference>
<comment type="subunit">
    <text evidence="2">Homotetramer.</text>
</comment>
<feature type="domain" description="Acyl-CoA thioesterase 2 C-terminal" evidence="9">
    <location>
        <begin position="148"/>
        <end position="269"/>
    </location>
</feature>
<evidence type="ECO:0000256" key="2">
    <source>
        <dbReference type="ARBA" id="ARBA00011881"/>
    </source>
</evidence>
<dbReference type="EMBL" id="LSRE01000001">
    <property type="protein sequence ID" value="KXP01602.1"/>
    <property type="molecule type" value="Genomic_DNA"/>
</dbReference>
<dbReference type="Gene3D" id="2.40.160.210">
    <property type="entry name" value="Acyl-CoA thioesterase, double hotdog domain"/>
    <property type="match status" value="1"/>
</dbReference>
<dbReference type="AlphaFoldDB" id="A0A138AWE6"/>
<dbReference type="PANTHER" id="PTHR11066">
    <property type="entry name" value="ACYL-COA THIOESTERASE"/>
    <property type="match status" value="1"/>
</dbReference>
<dbReference type="EMBL" id="LSRF01000001">
    <property type="protein sequence ID" value="KXP14732.1"/>
    <property type="molecule type" value="Genomic_DNA"/>
</dbReference>
<evidence type="ECO:0000313" key="13">
    <source>
        <dbReference type="Proteomes" id="UP000070258"/>
    </source>
</evidence>
<evidence type="ECO:0000256" key="8">
    <source>
        <dbReference type="SAM" id="MobiDB-lite"/>
    </source>
</evidence>
<reference evidence="13" key="3">
    <citation type="submission" date="2016-02" db="EMBL/GenBank/DDBJ databases">
        <authorList>
            <person name="Wen L."/>
            <person name="He K."/>
            <person name="Yang H."/>
        </authorList>
    </citation>
    <scope>NUCLEOTIDE SEQUENCE [LARGE SCALE GENOMIC DNA]</scope>
    <source>
        <strain evidence="13">JCM 15929</strain>
    </source>
</reference>
<evidence type="ECO:0000259" key="9">
    <source>
        <dbReference type="Pfam" id="PF02551"/>
    </source>
</evidence>
<reference evidence="11 14" key="2">
    <citation type="submission" date="2016-02" db="EMBL/GenBank/DDBJ databases">
        <authorList>
            <person name="Teng J.L."/>
            <person name="Tang Y."/>
            <person name="Huang Y."/>
            <person name="Guo F."/>
            <person name="Wei W."/>
            <person name="Chen J.H."/>
            <person name="Wong S.Y."/>
            <person name="Lau S.K."/>
            <person name="Woo P.C."/>
        </authorList>
    </citation>
    <scope>NUCLEOTIDE SEQUENCE [LARGE SCALE GENOMIC DNA]</scope>
    <source>
        <strain evidence="11 14">JCM 13375</strain>
    </source>
</reference>